<dbReference type="PIRSF" id="PIRSF017082">
    <property type="entry name" value="YflP"/>
    <property type="match status" value="1"/>
</dbReference>
<dbReference type="CDD" id="cd07012">
    <property type="entry name" value="PBP2_Bug_TTT"/>
    <property type="match status" value="1"/>
</dbReference>
<reference evidence="4" key="1">
    <citation type="journal article" date="2021" name="Syst. Appl. Microbiol.">
        <title>Roseomonas hellenica sp. nov., isolated from roots of wild-growing Alkanna tinctoria.</title>
        <authorList>
            <person name="Rat A."/>
            <person name="Naranjo H.D."/>
            <person name="Lebbe L."/>
            <person name="Cnockaert M."/>
            <person name="Krigas N."/>
            <person name="Grigoriadou K."/>
            <person name="Maloupa E."/>
            <person name="Willems A."/>
        </authorList>
    </citation>
    <scope>NUCLEOTIDE SEQUENCE [LARGE SCALE GENOMIC DNA]</scope>
    <source>
        <strain evidence="4">LMG 31523</strain>
    </source>
</reference>
<keyword evidence="2" id="KW-0732">Signal</keyword>
<evidence type="ECO:0000313" key="3">
    <source>
        <dbReference type="EMBL" id="MBR0665658.1"/>
    </source>
</evidence>
<dbReference type="EMBL" id="JAAGBB010000016">
    <property type="protein sequence ID" value="MBR0665658.1"/>
    <property type="molecule type" value="Genomic_DNA"/>
</dbReference>
<dbReference type="Proteomes" id="UP001196870">
    <property type="component" value="Unassembled WGS sequence"/>
</dbReference>
<name>A0ABS5EZC1_9PROT</name>
<dbReference type="PANTHER" id="PTHR42928">
    <property type="entry name" value="TRICARBOXYLATE-BINDING PROTEIN"/>
    <property type="match status" value="1"/>
</dbReference>
<dbReference type="InterPro" id="IPR042100">
    <property type="entry name" value="Bug_dom1"/>
</dbReference>
<dbReference type="Gene3D" id="3.40.190.10">
    <property type="entry name" value="Periplasmic binding protein-like II"/>
    <property type="match status" value="1"/>
</dbReference>
<evidence type="ECO:0000256" key="1">
    <source>
        <dbReference type="ARBA" id="ARBA00006987"/>
    </source>
</evidence>
<dbReference type="Gene3D" id="3.40.190.150">
    <property type="entry name" value="Bordetella uptake gene, domain 1"/>
    <property type="match status" value="1"/>
</dbReference>
<keyword evidence="4" id="KW-1185">Reference proteome</keyword>
<evidence type="ECO:0000313" key="4">
    <source>
        <dbReference type="Proteomes" id="UP001196870"/>
    </source>
</evidence>
<comment type="similarity">
    <text evidence="1">Belongs to the UPF0065 (bug) family.</text>
</comment>
<accession>A0ABS5EZC1</accession>
<dbReference type="RefSeq" id="WP_211853325.1">
    <property type="nucleotide sequence ID" value="NZ_JAAGBB010000016.1"/>
</dbReference>
<evidence type="ECO:0000256" key="2">
    <source>
        <dbReference type="SAM" id="SignalP"/>
    </source>
</evidence>
<comment type="caution">
    <text evidence="3">The sequence shown here is derived from an EMBL/GenBank/DDBJ whole genome shotgun (WGS) entry which is preliminary data.</text>
</comment>
<organism evidence="3 4">
    <name type="scientific">Plastoroseomonas hellenica</name>
    <dbReference type="NCBI Taxonomy" id="2687306"/>
    <lineage>
        <taxon>Bacteria</taxon>
        <taxon>Pseudomonadati</taxon>
        <taxon>Pseudomonadota</taxon>
        <taxon>Alphaproteobacteria</taxon>
        <taxon>Acetobacterales</taxon>
        <taxon>Acetobacteraceae</taxon>
        <taxon>Plastoroseomonas</taxon>
    </lineage>
</organism>
<proteinExistence type="inferred from homology"/>
<dbReference type="PANTHER" id="PTHR42928:SF5">
    <property type="entry name" value="BLR1237 PROTEIN"/>
    <property type="match status" value="1"/>
</dbReference>
<feature type="chain" id="PRO_5045049403" evidence="2">
    <location>
        <begin position="23"/>
        <end position="323"/>
    </location>
</feature>
<gene>
    <name evidence="3" type="ORF">GXW71_14970</name>
</gene>
<feature type="signal peptide" evidence="2">
    <location>
        <begin position="1"/>
        <end position="22"/>
    </location>
</feature>
<dbReference type="SUPFAM" id="SSF53850">
    <property type="entry name" value="Periplasmic binding protein-like II"/>
    <property type="match status" value="1"/>
</dbReference>
<sequence length="323" mass="33862">MFRRVVLLAAAALGLSMGFAAAQTYPNRPIRMIVPWPPGQATDLAGRLIAQKLSEVLGQPVVAENRAGAGGMIGTDAVAKSAPDGYTLLAASAGPYTINPLLQRTAYDPERDFAPIAMAGISPYVLVTNPAFPATTVQEFVAAIRARPGEYTFGSSGTGASAHLIIEWFNVALRLQAEHIPFQGSAPSLTAVVAGQVTYSIETLASTQALVRAGTLRAYGVSLARGTSLAPGIPAIAQAMNVPEFDVGAWVGVAAPAGTPRPILAALEQAIVRAMDANDARERLSAIGIEPDQRTGEAFADYLRGQSANFRRIIQTANIRLNN</sequence>
<protein>
    <submittedName>
        <fullName evidence="3">Tripartite tricarboxylate transporter substrate binding protein</fullName>
    </submittedName>
</protein>
<dbReference type="Pfam" id="PF03401">
    <property type="entry name" value="TctC"/>
    <property type="match status" value="1"/>
</dbReference>
<dbReference type="InterPro" id="IPR005064">
    <property type="entry name" value="BUG"/>
</dbReference>